<reference evidence="11 12" key="1">
    <citation type="submission" date="2021-10" db="EMBL/GenBank/DDBJ databases">
        <title>Anaerobic single-cell dispensing facilitates the cultivation of human gut bacteria.</title>
        <authorList>
            <person name="Afrizal A."/>
        </authorList>
    </citation>
    <scope>NUCLEOTIDE SEQUENCE [LARGE SCALE GENOMIC DNA]</scope>
    <source>
        <strain evidence="11 12">CLA-AA-H277</strain>
    </source>
</reference>
<evidence type="ECO:0000256" key="2">
    <source>
        <dbReference type="ARBA" id="ARBA00001946"/>
    </source>
</evidence>
<keyword evidence="9" id="KW-0472">Membrane</keyword>
<evidence type="ECO:0000256" key="1">
    <source>
        <dbReference type="ARBA" id="ARBA00001936"/>
    </source>
</evidence>
<name>A0AAE3J6J6_9FIRM</name>
<dbReference type="Pfam" id="PF03372">
    <property type="entry name" value="Exo_endo_phos"/>
    <property type="match status" value="1"/>
</dbReference>
<dbReference type="PANTHER" id="PTHR15822:SF4">
    <property type="entry name" value="TYROSYL-DNA PHOSPHODIESTERASE 2"/>
    <property type="match status" value="1"/>
</dbReference>
<keyword evidence="12" id="KW-1185">Reference proteome</keyword>
<proteinExistence type="predicted"/>
<dbReference type="GO" id="GO:0004519">
    <property type="term" value="F:endonuclease activity"/>
    <property type="evidence" value="ECO:0007669"/>
    <property type="project" value="UniProtKB-KW"/>
</dbReference>
<dbReference type="SUPFAM" id="SSF56219">
    <property type="entry name" value="DNase I-like"/>
    <property type="match status" value="1"/>
</dbReference>
<keyword evidence="6" id="KW-0378">Hydrolase</keyword>
<keyword evidence="5" id="KW-0227">DNA damage</keyword>
<keyword evidence="4" id="KW-0479">Metal-binding</keyword>
<keyword evidence="9" id="KW-0812">Transmembrane</keyword>
<comment type="cofactor">
    <cofactor evidence="1">
        <name>Mn(2+)</name>
        <dbReference type="ChEBI" id="CHEBI:29035"/>
    </cofactor>
</comment>
<accession>A0AAE3J6J6</accession>
<evidence type="ECO:0000256" key="4">
    <source>
        <dbReference type="ARBA" id="ARBA00022723"/>
    </source>
</evidence>
<evidence type="ECO:0000259" key="10">
    <source>
        <dbReference type="Pfam" id="PF03372"/>
    </source>
</evidence>
<evidence type="ECO:0000256" key="5">
    <source>
        <dbReference type="ARBA" id="ARBA00022763"/>
    </source>
</evidence>
<evidence type="ECO:0000256" key="3">
    <source>
        <dbReference type="ARBA" id="ARBA00022722"/>
    </source>
</evidence>
<dbReference type="Gene3D" id="3.60.10.10">
    <property type="entry name" value="Endonuclease/exonuclease/phosphatase"/>
    <property type="match status" value="1"/>
</dbReference>
<keyword evidence="7" id="KW-0460">Magnesium</keyword>
<keyword evidence="8" id="KW-0234">DNA repair</keyword>
<dbReference type="AlphaFoldDB" id="A0AAE3J6J6"/>
<dbReference type="GO" id="GO:0006281">
    <property type="term" value="P:DNA repair"/>
    <property type="evidence" value="ECO:0007669"/>
    <property type="project" value="UniProtKB-KW"/>
</dbReference>
<evidence type="ECO:0000256" key="6">
    <source>
        <dbReference type="ARBA" id="ARBA00022801"/>
    </source>
</evidence>
<dbReference type="PANTHER" id="PTHR15822">
    <property type="entry name" value="TRAF AND TNF RECEPTOR-ASSOCIATED PROTEIN"/>
    <property type="match status" value="1"/>
</dbReference>
<evidence type="ECO:0000256" key="7">
    <source>
        <dbReference type="ARBA" id="ARBA00022842"/>
    </source>
</evidence>
<dbReference type="EMBL" id="JAJEPR010000013">
    <property type="protein sequence ID" value="MCC2190002.1"/>
    <property type="molecule type" value="Genomic_DNA"/>
</dbReference>
<protein>
    <submittedName>
        <fullName evidence="11">Endonuclease/exonuclease/phosphatase family protein</fullName>
    </submittedName>
</protein>
<keyword evidence="3" id="KW-0540">Nuclease</keyword>
<dbReference type="InterPro" id="IPR005135">
    <property type="entry name" value="Endo/exonuclease/phosphatase"/>
</dbReference>
<feature type="domain" description="Endonuclease/exonuclease/phosphatase" evidence="10">
    <location>
        <begin position="75"/>
        <end position="273"/>
    </location>
</feature>
<keyword evidence="9" id="KW-1133">Transmembrane helix</keyword>
<comment type="cofactor">
    <cofactor evidence="2">
        <name>Mg(2+)</name>
        <dbReference type="ChEBI" id="CHEBI:18420"/>
    </cofactor>
</comment>
<sequence>MHKKKKEYKKRGIGWTILRIFLGAVGILVLVLVVYIGYLFVSYHRIEDNLELEVEKSAEGNVDVTLKTGTEYSALTYNIGFGAYTPDFSFFMDGGKSSWAKSKESVLETVSGAGKLAASYDPDFALIQEVDLNSTRSYHVNEYELLKESFPEYDSVFAQNYDSAFLFYPFTQPHGRSRSGLALFSRYPVTSALRRSFPVSTSFTKFFDLDRCYSISRIPVENGKELVIFELHMSAYGNSDAIREGQISMLCNDMEAEYGAGNYVLCGGDFNHDLKASEDDSTGHESWAYPFPREDLPEHFTFCLDLLSEEEKDALWDSARNADMEYVPGVTYTVTLDGFIISDNLECLSYENINSGYSYSDHDPVYLKFKLK</sequence>
<evidence type="ECO:0000313" key="12">
    <source>
        <dbReference type="Proteomes" id="UP001197875"/>
    </source>
</evidence>
<keyword evidence="11" id="KW-0255">Endonuclease</keyword>
<dbReference type="InterPro" id="IPR036691">
    <property type="entry name" value="Endo/exonu/phosph_ase_sf"/>
</dbReference>
<dbReference type="RefSeq" id="WP_227615197.1">
    <property type="nucleotide sequence ID" value="NZ_JAJEPR010000013.1"/>
</dbReference>
<feature type="transmembrane region" description="Helical" evidence="9">
    <location>
        <begin position="20"/>
        <end position="41"/>
    </location>
</feature>
<evidence type="ECO:0000313" key="11">
    <source>
        <dbReference type="EMBL" id="MCC2190002.1"/>
    </source>
</evidence>
<comment type="caution">
    <text evidence="11">The sequence shown here is derived from an EMBL/GenBank/DDBJ whole genome shotgun (WGS) entry which is preliminary data.</text>
</comment>
<gene>
    <name evidence="11" type="ORF">LKD71_09330</name>
</gene>
<organism evidence="11 12">
    <name type="scientific">Fusicatenibacter faecihominis</name>
    <dbReference type="NCBI Taxonomy" id="2881276"/>
    <lineage>
        <taxon>Bacteria</taxon>
        <taxon>Bacillati</taxon>
        <taxon>Bacillota</taxon>
        <taxon>Clostridia</taxon>
        <taxon>Lachnospirales</taxon>
        <taxon>Lachnospiraceae</taxon>
        <taxon>Fusicatenibacter</taxon>
    </lineage>
</organism>
<evidence type="ECO:0000256" key="9">
    <source>
        <dbReference type="SAM" id="Phobius"/>
    </source>
</evidence>
<dbReference type="GO" id="GO:0016787">
    <property type="term" value="F:hydrolase activity"/>
    <property type="evidence" value="ECO:0007669"/>
    <property type="project" value="UniProtKB-KW"/>
</dbReference>
<dbReference type="InterPro" id="IPR051547">
    <property type="entry name" value="TDP2-like"/>
</dbReference>
<dbReference type="GO" id="GO:0046872">
    <property type="term" value="F:metal ion binding"/>
    <property type="evidence" value="ECO:0007669"/>
    <property type="project" value="UniProtKB-KW"/>
</dbReference>
<dbReference type="Proteomes" id="UP001197875">
    <property type="component" value="Unassembled WGS sequence"/>
</dbReference>
<evidence type="ECO:0000256" key="8">
    <source>
        <dbReference type="ARBA" id="ARBA00023204"/>
    </source>
</evidence>